<dbReference type="AlphaFoldDB" id="A0A212KLV2"/>
<dbReference type="CDD" id="cd05153">
    <property type="entry name" value="HomoserineK_II"/>
    <property type="match status" value="1"/>
</dbReference>
<dbReference type="PANTHER" id="PTHR21064">
    <property type="entry name" value="AMINOGLYCOSIDE PHOSPHOTRANSFERASE DOMAIN-CONTAINING PROTEIN-RELATED"/>
    <property type="match status" value="1"/>
</dbReference>
<proteinExistence type="inferred from homology"/>
<dbReference type="Gene3D" id="3.90.1200.10">
    <property type="match status" value="1"/>
</dbReference>
<evidence type="ECO:0000259" key="10">
    <source>
        <dbReference type="Pfam" id="PF01636"/>
    </source>
</evidence>
<name>A0A212KLV2_9PROT</name>
<dbReference type="PANTHER" id="PTHR21064:SF6">
    <property type="entry name" value="AMINOGLYCOSIDE PHOSPHOTRANSFERASE DOMAIN-CONTAINING PROTEIN"/>
    <property type="match status" value="1"/>
</dbReference>
<dbReference type="InterPro" id="IPR002575">
    <property type="entry name" value="Aminoglycoside_PTrfase"/>
</dbReference>
<reference evidence="11" key="1">
    <citation type="submission" date="2016-04" db="EMBL/GenBank/DDBJ databases">
        <authorList>
            <person name="Evans L.H."/>
            <person name="Alamgir A."/>
            <person name="Owens N."/>
            <person name="Weber N.D."/>
            <person name="Virtaneva K."/>
            <person name="Barbian K."/>
            <person name="Babar A."/>
            <person name="Rosenke K."/>
        </authorList>
    </citation>
    <scope>NUCLEOTIDE SEQUENCE</scope>
    <source>
        <strain evidence="11">86</strain>
    </source>
</reference>
<evidence type="ECO:0000256" key="6">
    <source>
        <dbReference type="ARBA" id="ARBA00022840"/>
    </source>
</evidence>
<evidence type="ECO:0000256" key="8">
    <source>
        <dbReference type="HAMAP-Rule" id="MF_00301"/>
    </source>
</evidence>
<dbReference type="GO" id="GO:0005524">
    <property type="term" value="F:ATP binding"/>
    <property type="evidence" value="ECO:0007669"/>
    <property type="project" value="UniProtKB-KW"/>
</dbReference>
<comment type="similarity">
    <text evidence="7 8">Belongs to the pseudomonas-type ThrB family.</text>
</comment>
<keyword evidence="3 8" id="KW-0791">Threonine biosynthesis</keyword>
<feature type="domain" description="Aminoglycoside phosphotransferase" evidence="10">
    <location>
        <begin position="27"/>
        <end position="258"/>
    </location>
</feature>
<accession>A0A212KLV2</accession>
<keyword evidence="1 8" id="KW-0028">Amino-acid biosynthesis</keyword>
<dbReference type="InterPro" id="IPR050249">
    <property type="entry name" value="Pseudomonas-type_ThrB"/>
</dbReference>
<dbReference type="Pfam" id="PF01636">
    <property type="entry name" value="APH"/>
    <property type="match status" value="1"/>
</dbReference>
<evidence type="ECO:0000256" key="9">
    <source>
        <dbReference type="NCBIfam" id="TIGR00938"/>
    </source>
</evidence>
<evidence type="ECO:0000256" key="2">
    <source>
        <dbReference type="ARBA" id="ARBA00022679"/>
    </source>
</evidence>
<keyword evidence="2 8" id="KW-0808">Transferase</keyword>
<sequence>MAVYTDVSDADLEGFAAAYDIADVVSFKGIAEGVENSNFLVQTDDGASYILTLYEKRVNPADLPWFLGLMRHLAGRGVTCPLPIAAKDGEALRTLAGRPAALFSFLKGLSPRHIGVAHCAGVGAALARLHLAGADYPATRRNALSVDGWRPLFELARDRADEVMPGLAAEIATDLDDLERLWPADLPKGVIHADLFPDNVFFRGEAVSGVIDFYFACADLYAYDLVIAMNAWCFEPDRAFNVTKARRLLDSYAAIRPLSAAETAALPLLARGAAVRFLLTRLYDWLNTPPGALVRPKDPLEYLRIARFHRGLAGPGAYGVDA</sequence>
<dbReference type="InterPro" id="IPR005280">
    <property type="entry name" value="Homoserine_kinase_II"/>
</dbReference>
<dbReference type="NCBIfam" id="TIGR00938">
    <property type="entry name" value="thrB_alt"/>
    <property type="match status" value="1"/>
</dbReference>
<evidence type="ECO:0000256" key="5">
    <source>
        <dbReference type="ARBA" id="ARBA00022777"/>
    </source>
</evidence>
<dbReference type="GO" id="GO:0004413">
    <property type="term" value="F:homoserine kinase activity"/>
    <property type="evidence" value="ECO:0007669"/>
    <property type="project" value="UniProtKB-UniRule"/>
</dbReference>
<organism evidence="11">
    <name type="scientific">uncultured Alphaproteobacteria bacterium</name>
    <dbReference type="NCBI Taxonomy" id="91750"/>
    <lineage>
        <taxon>Bacteria</taxon>
        <taxon>Pseudomonadati</taxon>
        <taxon>Pseudomonadota</taxon>
        <taxon>Alphaproteobacteria</taxon>
        <taxon>environmental samples</taxon>
    </lineage>
</organism>
<dbReference type="NCBIfam" id="NF003558">
    <property type="entry name" value="PRK05231.1"/>
    <property type="match status" value="1"/>
</dbReference>
<dbReference type="UniPathway" id="UPA00050">
    <property type="reaction ID" value="UER00064"/>
</dbReference>
<dbReference type="InterPro" id="IPR011009">
    <property type="entry name" value="Kinase-like_dom_sf"/>
</dbReference>
<evidence type="ECO:0000256" key="7">
    <source>
        <dbReference type="ARBA" id="ARBA00038240"/>
    </source>
</evidence>
<dbReference type="SUPFAM" id="SSF56112">
    <property type="entry name" value="Protein kinase-like (PK-like)"/>
    <property type="match status" value="1"/>
</dbReference>
<evidence type="ECO:0000256" key="1">
    <source>
        <dbReference type="ARBA" id="ARBA00022605"/>
    </source>
</evidence>
<dbReference type="HAMAP" id="MF_00301">
    <property type="entry name" value="Homoser_kinase_2"/>
    <property type="match status" value="1"/>
</dbReference>
<keyword evidence="4 8" id="KW-0547">Nucleotide-binding</keyword>
<dbReference type="Gene3D" id="3.30.200.20">
    <property type="entry name" value="Phosphorylase Kinase, domain 1"/>
    <property type="match status" value="1"/>
</dbReference>
<dbReference type="GO" id="GO:0009088">
    <property type="term" value="P:threonine biosynthetic process"/>
    <property type="evidence" value="ECO:0007669"/>
    <property type="project" value="UniProtKB-UniRule"/>
</dbReference>
<dbReference type="EMBL" id="FLUO01000003">
    <property type="protein sequence ID" value="SBW12622.1"/>
    <property type="molecule type" value="Genomic_DNA"/>
</dbReference>
<evidence type="ECO:0000256" key="4">
    <source>
        <dbReference type="ARBA" id="ARBA00022741"/>
    </source>
</evidence>
<comment type="pathway">
    <text evidence="8">Amino-acid biosynthesis; L-threonine biosynthesis; L-threonine from L-aspartate: step 4/5.</text>
</comment>
<evidence type="ECO:0000256" key="3">
    <source>
        <dbReference type="ARBA" id="ARBA00022697"/>
    </source>
</evidence>
<protein>
    <recommendedName>
        <fullName evidence="8 9">Homoserine kinase</fullName>
        <shortName evidence="8">HK</shortName>
        <shortName evidence="8">HSK</shortName>
        <ecNumber evidence="8 9">2.7.1.39</ecNumber>
    </recommendedName>
</protein>
<comment type="catalytic activity">
    <reaction evidence="8">
        <text>L-homoserine + ATP = O-phospho-L-homoserine + ADP + H(+)</text>
        <dbReference type="Rhea" id="RHEA:13985"/>
        <dbReference type="ChEBI" id="CHEBI:15378"/>
        <dbReference type="ChEBI" id="CHEBI:30616"/>
        <dbReference type="ChEBI" id="CHEBI:57476"/>
        <dbReference type="ChEBI" id="CHEBI:57590"/>
        <dbReference type="ChEBI" id="CHEBI:456216"/>
        <dbReference type="EC" id="2.7.1.39"/>
    </reaction>
</comment>
<keyword evidence="6 8" id="KW-0067">ATP-binding</keyword>
<evidence type="ECO:0000313" key="11">
    <source>
        <dbReference type="EMBL" id="SBW12622.1"/>
    </source>
</evidence>
<dbReference type="EC" id="2.7.1.39" evidence="8 9"/>
<keyword evidence="5 8" id="KW-0418">Kinase</keyword>
<gene>
    <name evidence="8 11" type="primary">thrB</name>
    <name evidence="11" type="ORF">KL86APRO_30122</name>
</gene>